<comment type="function">
    <text evidence="2">Antitoxin component of a type II toxin-antitoxin (TA) system.</text>
</comment>
<gene>
    <name evidence="4" type="ORF">Thimo_1982</name>
</gene>
<evidence type="ECO:0000256" key="1">
    <source>
        <dbReference type="ARBA" id="ARBA00009981"/>
    </source>
</evidence>
<dbReference type="STRING" id="765912.Thimo_1982"/>
<dbReference type="Gene3D" id="3.40.1620.10">
    <property type="entry name" value="YefM-like domain"/>
    <property type="match status" value="1"/>
</dbReference>
<dbReference type="NCBIfam" id="TIGR01552">
    <property type="entry name" value="phd_fam"/>
    <property type="match status" value="1"/>
</dbReference>
<dbReference type="HOGENOM" id="CLU_2829928_0_0_6"/>
<evidence type="ECO:0000313" key="4">
    <source>
        <dbReference type="EMBL" id="AGA90747.1"/>
    </source>
</evidence>
<dbReference type="eggNOG" id="COG4118">
    <property type="taxonomic scope" value="Bacteria"/>
</dbReference>
<dbReference type="EMBL" id="CP003051">
    <property type="protein sequence ID" value="AGA90747.1"/>
    <property type="molecule type" value="Genomic_DNA"/>
</dbReference>
<comment type="similarity">
    <text evidence="1 2">Belongs to the phD/YefM antitoxin family.</text>
</comment>
<dbReference type="SUPFAM" id="SSF143120">
    <property type="entry name" value="YefM-like"/>
    <property type="match status" value="1"/>
</dbReference>
<dbReference type="RefSeq" id="WP_015280888.1">
    <property type="nucleotide sequence ID" value="NC_019940.1"/>
</dbReference>
<evidence type="ECO:0000313" key="5">
    <source>
        <dbReference type="Proteomes" id="UP000010816"/>
    </source>
</evidence>
<dbReference type="InterPro" id="IPR006442">
    <property type="entry name" value="Antitoxin_Phd/YefM"/>
</dbReference>
<feature type="region of interest" description="Disordered" evidence="3">
    <location>
        <begin position="45"/>
        <end position="66"/>
    </location>
</feature>
<dbReference type="AlphaFoldDB" id="L0GY47"/>
<dbReference type="OrthoDB" id="9800503at2"/>
<dbReference type="InterPro" id="IPR036165">
    <property type="entry name" value="YefM-like_sf"/>
</dbReference>
<name>L0GY47_9GAMM</name>
<accession>L0GY47</accession>
<reference evidence="4 5" key="1">
    <citation type="submission" date="2011-09" db="EMBL/GenBank/DDBJ databases">
        <title>Complete sequence of chromosome of Thioflavicoccus mobilis 8321.</title>
        <authorList>
            <consortium name="US DOE Joint Genome Institute"/>
            <person name="Lucas S."/>
            <person name="Han J."/>
            <person name="Lapidus A."/>
            <person name="Cheng J.-F."/>
            <person name="Goodwin L."/>
            <person name="Pitluck S."/>
            <person name="Peters L."/>
            <person name="Ovchinnikova G."/>
            <person name="Lu M."/>
            <person name="Detter J.C."/>
            <person name="Han C."/>
            <person name="Tapia R."/>
            <person name="Land M."/>
            <person name="Hauser L."/>
            <person name="Kyrpides N."/>
            <person name="Ivanova N."/>
            <person name="Pagani I."/>
            <person name="Vogl K."/>
            <person name="Liu Z."/>
            <person name="Imhoff J."/>
            <person name="Thiel V."/>
            <person name="Frigaard N.-U."/>
            <person name="Bryant D."/>
            <person name="Woyke T."/>
        </authorList>
    </citation>
    <scope>NUCLEOTIDE SEQUENCE [LARGE SCALE GENOMIC DNA]</scope>
    <source>
        <strain evidence="4 5">8321</strain>
    </source>
</reference>
<dbReference type="Pfam" id="PF02604">
    <property type="entry name" value="PhdYeFM_antitox"/>
    <property type="match status" value="1"/>
</dbReference>
<evidence type="ECO:0000256" key="2">
    <source>
        <dbReference type="RuleBase" id="RU362080"/>
    </source>
</evidence>
<sequence length="66" mass="7417">MRHQVNVHEAKSRLSRLIASAEAGEEVIIARANKPFARLRAELSTRAQGALTPSPEQLIREEREAR</sequence>
<keyword evidence="5" id="KW-1185">Reference proteome</keyword>
<organism evidence="4 5">
    <name type="scientific">Thioflavicoccus mobilis 8321</name>
    <dbReference type="NCBI Taxonomy" id="765912"/>
    <lineage>
        <taxon>Bacteria</taxon>
        <taxon>Pseudomonadati</taxon>
        <taxon>Pseudomonadota</taxon>
        <taxon>Gammaproteobacteria</taxon>
        <taxon>Chromatiales</taxon>
        <taxon>Chromatiaceae</taxon>
        <taxon>Thioflavicoccus</taxon>
    </lineage>
</organism>
<dbReference type="Proteomes" id="UP000010816">
    <property type="component" value="Chromosome"/>
</dbReference>
<evidence type="ECO:0000256" key="3">
    <source>
        <dbReference type="SAM" id="MobiDB-lite"/>
    </source>
</evidence>
<proteinExistence type="inferred from homology"/>
<protein>
    <recommendedName>
        <fullName evidence="2">Antitoxin</fullName>
    </recommendedName>
</protein>
<dbReference type="KEGG" id="tmb:Thimo_1982"/>